<sequence length="110" mass="13047">MSYREQSKQFHLCICQNRNHGVNLLFPTLQRRQLFRGWVPLATSLVVPHLLYHFRQLFCRYFFGIFDLRAFIFVCHTFTHSNKIIEIRGLKQTVVHRGGQILQNPTGFVV</sequence>
<reference evidence="1" key="1">
    <citation type="journal article" date="2021" name="Proc. Natl. Acad. Sci. U.S.A.">
        <title>A Catalog of Tens of Thousands of Viruses from Human Metagenomes Reveals Hidden Associations with Chronic Diseases.</title>
        <authorList>
            <person name="Tisza M.J."/>
            <person name="Buck C.B."/>
        </authorList>
    </citation>
    <scope>NUCLEOTIDE SEQUENCE</scope>
    <source>
        <strain evidence="1">Ctrok7</strain>
    </source>
</reference>
<organism evidence="1">
    <name type="scientific">Siphoviridae sp. ctrok7</name>
    <dbReference type="NCBI Taxonomy" id="2826480"/>
    <lineage>
        <taxon>Viruses</taxon>
        <taxon>Duplodnaviria</taxon>
        <taxon>Heunggongvirae</taxon>
        <taxon>Uroviricota</taxon>
        <taxon>Caudoviricetes</taxon>
    </lineage>
</organism>
<dbReference type="EMBL" id="BK015149">
    <property type="protein sequence ID" value="DAD92981.1"/>
    <property type="molecule type" value="Genomic_DNA"/>
</dbReference>
<proteinExistence type="predicted"/>
<accession>A0A8S5NDU9</accession>
<name>A0A8S5NDU9_9CAUD</name>
<evidence type="ECO:0000313" key="1">
    <source>
        <dbReference type="EMBL" id="DAD92981.1"/>
    </source>
</evidence>
<protein>
    <submittedName>
        <fullName evidence="1">Uncharacterized protein</fullName>
    </submittedName>
</protein>